<evidence type="ECO:0000256" key="3">
    <source>
        <dbReference type="ARBA" id="ARBA00022737"/>
    </source>
</evidence>
<dbReference type="Proteomes" id="UP001162030">
    <property type="component" value="Chromosome"/>
</dbReference>
<dbReference type="NCBIfam" id="TIGR01787">
    <property type="entry name" value="squalene_cyclas"/>
    <property type="match status" value="1"/>
</dbReference>
<dbReference type="PANTHER" id="PTHR11764">
    <property type="entry name" value="TERPENE CYCLASE/MUTASE FAMILY MEMBER"/>
    <property type="match status" value="1"/>
</dbReference>
<dbReference type="SFLD" id="SFLDG01016">
    <property type="entry name" value="Prenyltransferase_Like_2"/>
    <property type="match status" value="1"/>
</dbReference>
<dbReference type="InterPro" id="IPR008930">
    <property type="entry name" value="Terpenoid_cyclase/PrenylTrfase"/>
</dbReference>
<dbReference type="InterPro" id="IPR032697">
    <property type="entry name" value="SQ_cyclase_N"/>
</dbReference>
<feature type="domain" description="Squalene cyclase N-terminal" evidence="5">
    <location>
        <begin position="33"/>
        <end position="328"/>
    </location>
</feature>
<name>A0ABM9I345_9GAMM</name>
<organism evidence="6 7">
    <name type="scientific">Methylocaldum szegediense</name>
    <dbReference type="NCBI Taxonomy" id="73780"/>
    <lineage>
        <taxon>Bacteria</taxon>
        <taxon>Pseudomonadati</taxon>
        <taxon>Pseudomonadota</taxon>
        <taxon>Gammaproteobacteria</taxon>
        <taxon>Methylococcales</taxon>
        <taxon>Methylococcaceae</taxon>
        <taxon>Methylocaldum</taxon>
    </lineage>
</organism>
<dbReference type="InterPro" id="IPR018333">
    <property type="entry name" value="Squalene_cyclase"/>
</dbReference>
<evidence type="ECO:0000259" key="5">
    <source>
        <dbReference type="Pfam" id="PF13249"/>
    </source>
</evidence>
<gene>
    <name evidence="6" type="ORF">MSZNOR_2692</name>
</gene>
<keyword evidence="7" id="KW-1185">Reference proteome</keyword>
<evidence type="ECO:0000256" key="2">
    <source>
        <dbReference type="ARBA" id="ARBA00009755"/>
    </source>
</evidence>
<reference evidence="6 7" key="1">
    <citation type="submission" date="2023-03" db="EMBL/GenBank/DDBJ databases">
        <authorList>
            <person name="Pearce D."/>
        </authorList>
    </citation>
    <scope>NUCLEOTIDE SEQUENCE [LARGE SCALE GENOMIC DNA]</scope>
    <source>
        <strain evidence="6">Msz</strain>
    </source>
</reference>
<comment type="similarity">
    <text evidence="2">Belongs to the terpene cyclase/mutase family.</text>
</comment>
<dbReference type="SUPFAM" id="SSF48239">
    <property type="entry name" value="Terpenoid cyclases/Protein prenyltransferases"/>
    <property type="match status" value="2"/>
</dbReference>
<dbReference type="PANTHER" id="PTHR11764:SF20">
    <property type="entry name" value="LANOSTEROL SYNTHASE"/>
    <property type="match status" value="1"/>
</dbReference>
<dbReference type="Pfam" id="PF13249">
    <property type="entry name" value="SQHop_cyclase_N"/>
    <property type="match status" value="1"/>
</dbReference>
<protein>
    <submittedName>
        <fullName evidence="6">Lanosterol synthase</fullName>
    </submittedName>
</protein>
<dbReference type="NCBIfam" id="TIGR03463">
    <property type="entry name" value="osq_cycl"/>
    <property type="match status" value="1"/>
</dbReference>
<dbReference type="InterPro" id="IPR017826">
    <property type="entry name" value="2-3-oxidosqualene_cyclase"/>
</dbReference>
<comment type="pathway">
    <text evidence="1">Secondary metabolite biosynthesis; hopanoid biosynthesis.</text>
</comment>
<proteinExistence type="inferred from homology"/>
<keyword evidence="3" id="KW-0677">Repeat</keyword>
<evidence type="ECO:0000259" key="4">
    <source>
        <dbReference type="Pfam" id="PF13243"/>
    </source>
</evidence>
<evidence type="ECO:0000256" key="1">
    <source>
        <dbReference type="ARBA" id="ARBA00004999"/>
    </source>
</evidence>
<dbReference type="Gene3D" id="1.50.10.20">
    <property type="match status" value="2"/>
</dbReference>
<accession>A0ABM9I345</accession>
<dbReference type="InterPro" id="IPR032696">
    <property type="entry name" value="SQ_cyclase_C"/>
</dbReference>
<dbReference type="EMBL" id="OX458333">
    <property type="protein sequence ID" value="CAI8860957.1"/>
    <property type="molecule type" value="Genomic_DNA"/>
</dbReference>
<feature type="domain" description="Squalene cyclase C-terminal" evidence="4">
    <location>
        <begin position="339"/>
        <end position="671"/>
    </location>
</feature>
<sequence>MFVKRQWNEAIDGQAGTETPALSHGAVFEANRRALRHLLDLQGPNGDWEGEMVWCTMILAQAVIVRTIVGRPYGDAEKARIILYFEKSQRDDGSWGMHPESQGYVFFTTLGYVALRLIGVPATSPMLVMARRWLHSQPYGVKGIPTWGKFWLAMLDLYAYEGLNGIPPELFLLPEWVPIHPRRYYCHTRQIYLGLAFLYGMRFRASLPDKLRDQLRQELYREPYETIDFPALRNTLAATDVYVPISPVLRKIYRLLAAYERRHSATLRQKAIDLCFERILYEQRVTRYQGISPVSGLLNCLAIFARDPTHPDLGPSIEGVEAWRWEDEENGIRYAGARSNTWDTAFAIQALVDAPANVEGTAEALERAHEFLKNAQTTEELPDYEAAWRDPALGGWCFSDGLHRWPVSDCTAEALIALLALYEHPLYTVASPIEPERLRQAVTFILSRQNADGGFGTYERRRGGKLLETINPSEMFGQCMTELSYIECTGSALAALGHYRKHYPDFSGGAIERAIRNAVAFLRRRQLADGSYPGFWGINYTYAIYMASKGLRAAGMPASDPTLQAAARWLVRKQRPDGGWGEHYSGCLKGRYVAHVRSQVVMTSWALLALLEILPPDHESVRRGFEWLIRQQRHDGGWPRQAVNGVFFGSAMLDYRLYHVCFPTRALSRYARLLALHGPT</sequence>
<evidence type="ECO:0000313" key="7">
    <source>
        <dbReference type="Proteomes" id="UP001162030"/>
    </source>
</evidence>
<evidence type="ECO:0000313" key="6">
    <source>
        <dbReference type="EMBL" id="CAI8860957.1"/>
    </source>
</evidence>
<dbReference type="Pfam" id="PF13243">
    <property type="entry name" value="SQHop_cyclase_C"/>
    <property type="match status" value="1"/>
</dbReference>